<sequence>MRKRVTCKNILEMDIQFTKDKKIVVHHDDTLERLTGQKEKVEQLNYDQIHKCKEVVEYPNKDGFYHQKPGIDDGTIPVLEEVFKELPGCIMNIELKVDSREMLYKLLDLIVEYKREHITYIGTNIEELNNIAYELTEDTGIRTFAGTWYIIRTALLYFLGLLPFFDFKYYSVWFPFYEIGAATLMSAEHHHTWYFQLVEVLVSIILVPMRPMFWHLRRRGIQIILFVINYGELADRALKYPMDGFITEIPQGMQDYLSK</sequence>
<feature type="transmembrane region" description="Helical" evidence="8">
    <location>
        <begin position="191"/>
        <end position="209"/>
    </location>
</feature>
<evidence type="ECO:0000256" key="3">
    <source>
        <dbReference type="ARBA" id="ARBA00022692"/>
    </source>
</evidence>
<evidence type="ECO:0000313" key="11">
    <source>
        <dbReference type="Proteomes" id="UP001295684"/>
    </source>
</evidence>
<comment type="similarity">
    <text evidence="2">Belongs to the glycerophosphoryl diester phosphodiesterase family.</text>
</comment>
<dbReference type="AlphaFoldDB" id="A0AAD1UR25"/>
<keyword evidence="6" id="KW-0443">Lipid metabolism</keyword>
<dbReference type="PANTHER" id="PTHR42758:SF2">
    <property type="entry name" value="PHOSPHATIDYLGLYCEROL PHOSPHOLIPASE C"/>
    <property type="match status" value="1"/>
</dbReference>
<evidence type="ECO:0000256" key="4">
    <source>
        <dbReference type="ARBA" id="ARBA00022801"/>
    </source>
</evidence>
<evidence type="ECO:0000256" key="5">
    <source>
        <dbReference type="ARBA" id="ARBA00022989"/>
    </source>
</evidence>
<dbReference type="Pfam" id="PF03009">
    <property type="entry name" value="GDPD"/>
    <property type="match status" value="1"/>
</dbReference>
<comment type="caution">
    <text evidence="10">The sequence shown here is derived from an EMBL/GenBank/DDBJ whole genome shotgun (WGS) entry which is preliminary data.</text>
</comment>
<dbReference type="GO" id="GO:0016020">
    <property type="term" value="C:membrane"/>
    <property type="evidence" value="ECO:0007669"/>
    <property type="project" value="UniProtKB-SubCell"/>
</dbReference>
<dbReference type="InterPro" id="IPR030395">
    <property type="entry name" value="GP_PDE_dom"/>
</dbReference>
<feature type="transmembrane region" description="Helical" evidence="8">
    <location>
        <begin position="149"/>
        <end position="171"/>
    </location>
</feature>
<feature type="domain" description="GP-PDE" evidence="9">
    <location>
        <begin position="1"/>
        <end position="257"/>
    </location>
</feature>
<dbReference type="GO" id="GO:0046475">
    <property type="term" value="P:glycerophospholipid catabolic process"/>
    <property type="evidence" value="ECO:0007669"/>
    <property type="project" value="TreeGrafter"/>
</dbReference>
<name>A0AAD1UR25_EUPCR</name>
<evidence type="ECO:0000313" key="10">
    <source>
        <dbReference type="EMBL" id="CAI2372213.1"/>
    </source>
</evidence>
<dbReference type="PROSITE" id="PS51704">
    <property type="entry name" value="GP_PDE"/>
    <property type="match status" value="1"/>
</dbReference>
<accession>A0AAD1UR25</accession>
<keyword evidence="5 8" id="KW-1133">Transmembrane helix</keyword>
<keyword evidence="3 8" id="KW-0812">Transmembrane</keyword>
<comment type="subcellular location">
    <subcellularLocation>
        <location evidence="1">Membrane</location>
    </subcellularLocation>
</comment>
<dbReference type="EMBL" id="CAMPGE010013482">
    <property type="protein sequence ID" value="CAI2372213.1"/>
    <property type="molecule type" value="Genomic_DNA"/>
</dbReference>
<keyword evidence="4" id="KW-0378">Hydrolase</keyword>
<keyword evidence="11" id="KW-1185">Reference proteome</keyword>
<dbReference type="SUPFAM" id="SSF51695">
    <property type="entry name" value="PLC-like phosphodiesterases"/>
    <property type="match status" value="1"/>
</dbReference>
<organism evidence="10 11">
    <name type="scientific">Euplotes crassus</name>
    <dbReference type="NCBI Taxonomy" id="5936"/>
    <lineage>
        <taxon>Eukaryota</taxon>
        <taxon>Sar</taxon>
        <taxon>Alveolata</taxon>
        <taxon>Ciliophora</taxon>
        <taxon>Intramacronucleata</taxon>
        <taxon>Spirotrichea</taxon>
        <taxon>Hypotrichia</taxon>
        <taxon>Euplotida</taxon>
        <taxon>Euplotidae</taxon>
        <taxon>Moneuplotes</taxon>
    </lineage>
</organism>
<evidence type="ECO:0000256" key="1">
    <source>
        <dbReference type="ARBA" id="ARBA00004370"/>
    </source>
</evidence>
<evidence type="ECO:0000256" key="8">
    <source>
        <dbReference type="SAM" id="Phobius"/>
    </source>
</evidence>
<protein>
    <recommendedName>
        <fullName evidence="9">GP-PDE domain-containing protein</fullName>
    </recommendedName>
</protein>
<keyword evidence="7 8" id="KW-0472">Membrane</keyword>
<proteinExistence type="inferred from homology"/>
<dbReference type="Gene3D" id="3.20.20.190">
    <property type="entry name" value="Phosphatidylinositol (PI) phosphodiesterase"/>
    <property type="match status" value="1"/>
</dbReference>
<dbReference type="PANTHER" id="PTHR42758">
    <property type="entry name" value="PHOSPHATIDYLGLYCEROL PHOSPHOLIPASE C"/>
    <property type="match status" value="1"/>
</dbReference>
<dbReference type="InterPro" id="IPR017946">
    <property type="entry name" value="PLC-like_Pdiesterase_TIM-brl"/>
</dbReference>
<dbReference type="GO" id="GO:0005737">
    <property type="term" value="C:cytoplasm"/>
    <property type="evidence" value="ECO:0007669"/>
    <property type="project" value="UniProtKB-ARBA"/>
</dbReference>
<evidence type="ECO:0000259" key="9">
    <source>
        <dbReference type="PROSITE" id="PS51704"/>
    </source>
</evidence>
<dbReference type="Proteomes" id="UP001295684">
    <property type="component" value="Unassembled WGS sequence"/>
</dbReference>
<gene>
    <name evidence="10" type="ORF">ECRASSUSDP1_LOCUS13541</name>
</gene>
<dbReference type="InterPro" id="IPR052271">
    <property type="entry name" value="GDPD-Related"/>
</dbReference>
<evidence type="ECO:0000256" key="2">
    <source>
        <dbReference type="ARBA" id="ARBA00007277"/>
    </source>
</evidence>
<reference evidence="10" key="1">
    <citation type="submission" date="2023-07" db="EMBL/GenBank/DDBJ databases">
        <authorList>
            <consortium name="AG Swart"/>
            <person name="Singh M."/>
            <person name="Singh A."/>
            <person name="Seah K."/>
            <person name="Emmerich C."/>
        </authorList>
    </citation>
    <scope>NUCLEOTIDE SEQUENCE</scope>
    <source>
        <strain evidence="10">DP1</strain>
    </source>
</reference>
<dbReference type="GO" id="GO:0008081">
    <property type="term" value="F:phosphoric diester hydrolase activity"/>
    <property type="evidence" value="ECO:0007669"/>
    <property type="project" value="InterPro"/>
</dbReference>
<evidence type="ECO:0000256" key="6">
    <source>
        <dbReference type="ARBA" id="ARBA00023098"/>
    </source>
</evidence>
<evidence type="ECO:0000256" key="7">
    <source>
        <dbReference type="ARBA" id="ARBA00023136"/>
    </source>
</evidence>